<gene>
    <name evidence="1" type="ORF">Bequi_03840</name>
</gene>
<comment type="caution">
    <text evidence="1">The sequence shown here is derived from an EMBL/GenBank/DDBJ whole genome shotgun (WGS) entry which is preliminary data.</text>
</comment>
<reference evidence="1" key="1">
    <citation type="submission" date="2022-02" db="EMBL/GenBank/DDBJ databases">
        <authorList>
            <person name="Lee M."/>
            <person name="Kim S.-J."/>
            <person name="Jung M.-Y."/>
        </authorList>
    </citation>
    <scope>NUCLEOTIDE SEQUENCE</scope>
    <source>
        <strain evidence="1">JHP9</strain>
    </source>
</reference>
<organism evidence="1 2">
    <name type="scientific">Brachybacterium equifaecis</name>
    <dbReference type="NCBI Taxonomy" id="2910770"/>
    <lineage>
        <taxon>Bacteria</taxon>
        <taxon>Bacillati</taxon>
        <taxon>Actinomycetota</taxon>
        <taxon>Actinomycetes</taxon>
        <taxon>Micrococcales</taxon>
        <taxon>Dermabacteraceae</taxon>
        <taxon>Brachybacterium</taxon>
    </lineage>
</organism>
<evidence type="ECO:0000313" key="2">
    <source>
        <dbReference type="Proteomes" id="UP001203761"/>
    </source>
</evidence>
<evidence type="ECO:0000313" key="1">
    <source>
        <dbReference type="EMBL" id="MCL6422523.1"/>
    </source>
</evidence>
<sequence length="77" mass="7652">MRGAELAGLTVIPAAAWKCYILDIMCRQSHSAPAAGDATEEIVMKRRTMLTALVGSGILALSACGGGGATEGGASGS</sequence>
<accession>A0ABT0QZ74</accession>
<protein>
    <submittedName>
        <fullName evidence="1">Uncharacterized protein</fullName>
    </submittedName>
</protein>
<dbReference type="RefSeq" id="WP_249736619.1">
    <property type="nucleotide sequence ID" value="NZ_JAKNCJ010000001.1"/>
</dbReference>
<keyword evidence="2" id="KW-1185">Reference proteome</keyword>
<proteinExistence type="predicted"/>
<name>A0ABT0QZ74_9MICO</name>
<dbReference type="EMBL" id="JAKNCJ010000001">
    <property type="protein sequence ID" value="MCL6422523.1"/>
    <property type="molecule type" value="Genomic_DNA"/>
</dbReference>
<dbReference type="Proteomes" id="UP001203761">
    <property type="component" value="Unassembled WGS sequence"/>
</dbReference>